<keyword evidence="2" id="KW-1185">Reference proteome</keyword>
<dbReference type="RefSeq" id="WP_168027826.1">
    <property type="nucleotide sequence ID" value="NZ_JAAVNE010000005.1"/>
</dbReference>
<gene>
    <name evidence="1" type="ORF">HEQ75_04995</name>
</gene>
<organism evidence="1 2">
    <name type="scientific">Falsiroseomonas selenitidurans</name>
    <dbReference type="NCBI Taxonomy" id="2716335"/>
    <lineage>
        <taxon>Bacteria</taxon>
        <taxon>Pseudomonadati</taxon>
        <taxon>Pseudomonadota</taxon>
        <taxon>Alphaproteobacteria</taxon>
        <taxon>Acetobacterales</taxon>
        <taxon>Roseomonadaceae</taxon>
        <taxon>Falsiroseomonas</taxon>
    </lineage>
</organism>
<evidence type="ECO:0000313" key="1">
    <source>
        <dbReference type="EMBL" id="NKC30207.1"/>
    </source>
</evidence>
<sequence>MSLIYLAEITAYDPAGPGVVTLRYATGAGYSGPGAPGYYEPRIIRPAQLRRTAFGSGTTSGAVETGYGELVLANIDGGLDGLIDLGLDGRSIRILQGDDAAAYGSFQVLFAGTMEQPRFTLAEVAILIRDRLFELDRPLQPTKFAGTNVLPDGLEGTDDIKGQPKPVALGLVENVAPPMVNTARLILQLAAGSIAGATLYDNGVALTAGAAYADIADMQANAPAAGAARLLATAGGSYARLGSSPAGQVTADITQVASAADRTVAQLLLGLATGPGGIDPADVVSADVTALDSAAPAVCGYWAGGEASVRQAMEAVAASAGVWFGFDRLGRLRMTQLAAPAGTPAATFTRLDSSRVATATIIDILEIERETSGDAGRGMPAYRVTVEYRRNHTVQTDGLGGVVDAARREFLRAEYRSATATDATVQIVHLLAPELAFRGLLANPADAQAEADRLLALYKVRRDLLRLRARLGDALAATLDLGAVVEVRLPRLGYGGGKLFRILGIETDAERGLVDFNLWG</sequence>
<reference evidence="1 2" key="1">
    <citation type="submission" date="2020-03" db="EMBL/GenBank/DDBJ databases">
        <title>Roseomonas selenitidurans sp. nov. isolated from urban soil.</title>
        <authorList>
            <person name="Liu H."/>
        </authorList>
    </citation>
    <scope>NUCLEOTIDE SEQUENCE [LARGE SCALE GENOMIC DNA]</scope>
    <source>
        <strain evidence="1 2">BU-1</strain>
    </source>
</reference>
<proteinExistence type="predicted"/>
<name>A0ABX1E360_9PROT</name>
<accession>A0ABX1E360</accession>
<protein>
    <recommendedName>
        <fullName evidence="3">Tail protein</fullName>
    </recommendedName>
</protein>
<evidence type="ECO:0008006" key="3">
    <source>
        <dbReference type="Google" id="ProtNLM"/>
    </source>
</evidence>
<evidence type="ECO:0000313" key="2">
    <source>
        <dbReference type="Proteomes" id="UP000787635"/>
    </source>
</evidence>
<dbReference type="EMBL" id="JAAVNE010000005">
    <property type="protein sequence ID" value="NKC30207.1"/>
    <property type="molecule type" value="Genomic_DNA"/>
</dbReference>
<comment type="caution">
    <text evidence="1">The sequence shown here is derived from an EMBL/GenBank/DDBJ whole genome shotgun (WGS) entry which is preliminary data.</text>
</comment>
<dbReference type="Proteomes" id="UP000787635">
    <property type="component" value="Unassembled WGS sequence"/>
</dbReference>